<dbReference type="EMBL" id="BLZH01000002">
    <property type="protein sequence ID" value="GFP53586.1"/>
    <property type="molecule type" value="Genomic_DNA"/>
</dbReference>
<feature type="compositionally biased region" description="Acidic residues" evidence="1">
    <location>
        <begin position="309"/>
        <end position="318"/>
    </location>
</feature>
<feature type="compositionally biased region" description="Polar residues" evidence="1">
    <location>
        <begin position="85"/>
        <end position="95"/>
    </location>
</feature>
<feature type="compositionally biased region" description="Low complexity" evidence="1">
    <location>
        <begin position="1"/>
        <end position="19"/>
    </location>
</feature>
<comment type="caution">
    <text evidence="2">The sequence shown here is derived from an EMBL/GenBank/DDBJ whole genome shotgun (WGS) entry which is preliminary data.</text>
</comment>
<name>A0A6V8QP71_TRIAP</name>
<feature type="region of interest" description="Disordered" evidence="1">
    <location>
        <begin position="84"/>
        <end position="104"/>
    </location>
</feature>
<feature type="region of interest" description="Disordered" evidence="1">
    <location>
        <begin position="296"/>
        <end position="335"/>
    </location>
</feature>
<dbReference type="Pfam" id="PF01026">
    <property type="entry name" value="TatD_DNase"/>
    <property type="match status" value="1"/>
</dbReference>
<accession>A0A6V8QP71</accession>
<dbReference type="PANTHER" id="PTHR47345:SF1">
    <property type="entry name" value="CUT9-INTERACTING PROTEIN SCN1"/>
    <property type="match status" value="1"/>
</dbReference>
<dbReference type="OrthoDB" id="413993at2759"/>
<gene>
    <name evidence="2" type="ORF">TASIC1_0002077100</name>
</gene>
<evidence type="ECO:0000313" key="2">
    <source>
        <dbReference type="EMBL" id="GFP53586.1"/>
    </source>
</evidence>
<dbReference type="InterPro" id="IPR032466">
    <property type="entry name" value="Metal_Hydrolase"/>
</dbReference>
<organism evidence="2 3">
    <name type="scientific">Trichoderma asperellum</name>
    <name type="common">Filamentous fungus</name>
    <dbReference type="NCBI Taxonomy" id="101201"/>
    <lineage>
        <taxon>Eukaryota</taxon>
        <taxon>Fungi</taxon>
        <taxon>Dikarya</taxon>
        <taxon>Ascomycota</taxon>
        <taxon>Pezizomycotina</taxon>
        <taxon>Sordariomycetes</taxon>
        <taxon>Hypocreomycetidae</taxon>
        <taxon>Hypocreales</taxon>
        <taxon>Hypocreaceae</taxon>
        <taxon>Trichoderma</taxon>
    </lineage>
</organism>
<sequence>MCQQHQAQAQDGAAAASPQPDGRPHYRDPFPWHLGAFDAHCHPTDTMASIASLATLNARVLAIMATRSQDQHLVAKVAAEHGISDSDSPLNYQGGSSSADPASAAPASKTACRVVPAFGWHPWFSYQLYDDTASDPTYKPPNSENSDTPTAEDAKIAHYKVVLSPTPKDPSFLSSLPPPTPLSSFIASTREYLTAFPHALVGEIGLDKGFRLPQQWLPDDASSRDEGLTPGGREGRLLSRYRVQMQHQQAVLQAQLRLAGETGRAVSVHGVQAHGVLYDTMAACWKGHERKILSRREKKRIAPGAEESSSSDDDDDSGTNELEKGAAKSKKRKTALGKPFPPRICLHSYSGSADTLKQWFHPAVPSKIFASFSTAVNLGTDGGRAKLEGVVRAVPDDRILIESDLHMAGDEAEAVLEDMYRLVCEIKGWDLEQGVGTIGKNFQEFVYG</sequence>
<evidence type="ECO:0000313" key="3">
    <source>
        <dbReference type="Proteomes" id="UP000517252"/>
    </source>
</evidence>
<proteinExistence type="predicted"/>
<dbReference type="GO" id="GO:0016788">
    <property type="term" value="F:hydrolase activity, acting on ester bonds"/>
    <property type="evidence" value="ECO:0007669"/>
    <property type="project" value="InterPro"/>
</dbReference>
<protein>
    <submittedName>
        <fullName evidence="2">Cut9-interacting protein scn1</fullName>
    </submittedName>
</protein>
<dbReference type="AlphaFoldDB" id="A0A6V8QP71"/>
<dbReference type="SUPFAM" id="SSF51556">
    <property type="entry name" value="Metallo-dependent hydrolases"/>
    <property type="match status" value="1"/>
</dbReference>
<dbReference type="PANTHER" id="PTHR47345">
    <property type="entry name" value="CUT9-INTERACTING PROTEIN SCN1"/>
    <property type="match status" value="1"/>
</dbReference>
<dbReference type="InterPro" id="IPR001130">
    <property type="entry name" value="TatD-like"/>
</dbReference>
<dbReference type="Proteomes" id="UP000517252">
    <property type="component" value="Unassembled WGS sequence"/>
</dbReference>
<dbReference type="Gene3D" id="3.20.20.140">
    <property type="entry name" value="Metal-dependent hydrolases"/>
    <property type="match status" value="1"/>
</dbReference>
<dbReference type="InterPro" id="IPR053044">
    <property type="entry name" value="Metallo-hydrolase/TatD-type"/>
</dbReference>
<evidence type="ECO:0000256" key="1">
    <source>
        <dbReference type="SAM" id="MobiDB-lite"/>
    </source>
</evidence>
<feature type="region of interest" description="Disordered" evidence="1">
    <location>
        <begin position="1"/>
        <end position="28"/>
    </location>
</feature>
<reference evidence="2 3" key="1">
    <citation type="submission" date="2020-07" db="EMBL/GenBank/DDBJ databases">
        <title>Trichoderma asperellum IC-1 whole genome shotgun sequence.</title>
        <authorList>
            <person name="Kanamasa S."/>
            <person name="Takahashi H."/>
        </authorList>
    </citation>
    <scope>NUCLEOTIDE SEQUENCE [LARGE SCALE GENOMIC DNA]</scope>
    <source>
        <strain evidence="2 3">IC-1</strain>
    </source>
</reference>